<evidence type="ECO:0000256" key="5">
    <source>
        <dbReference type="ARBA" id="ARBA00022989"/>
    </source>
</evidence>
<reference evidence="9" key="2">
    <citation type="submission" date="2021-03" db="UniProtKB">
        <authorList>
            <consortium name="EnsemblPlants"/>
        </authorList>
    </citation>
    <scope>IDENTIFICATION</scope>
</reference>
<dbReference type="InterPro" id="IPR029962">
    <property type="entry name" value="TBL"/>
</dbReference>
<feature type="domain" description="Trichome birefringence-like N-terminal" evidence="8">
    <location>
        <begin position="89"/>
        <end position="142"/>
    </location>
</feature>
<dbReference type="GO" id="GO:0016413">
    <property type="term" value="F:O-acetyltransferase activity"/>
    <property type="evidence" value="ECO:0007669"/>
    <property type="project" value="InterPro"/>
</dbReference>
<dbReference type="OMA" id="FTGKWIK"/>
<keyword evidence="5" id="KW-1133">Transmembrane helix</keyword>
<dbReference type="InterPro" id="IPR025846">
    <property type="entry name" value="TBL_N"/>
</dbReference>
<accession>A0A803LWG1</accession>
<evidence type="ECO:0000256" key="3">
    <source>
        <dbReference type="ARBA" id="ARBA00022692"/>
    </source>
</evidence>
<keyword evidence="4" id="KW-0735">Signal-anchor</keyword>
<dbReference type="EnsemblPlants" id="AUR62019812-RA">
    <property type="protein sequence ID" value="AUR62019812-RA:cds"/>
    <property type="gene ID" value="AUR62019812"/>
</dbReference>
<evidence type="ECO:0000259" key="7">
    <source>
        <dbReference type="Pfam" id="PF13839"/>
    </source>
</evidence>
<proteinExistence type="inferred from homology"/>
<dbReference type="GO" id="GO:0005794">
    <property type="term" value="C:Golgi apparatus"/>
    <property type="evidence" value="ECO:0007669"/>
    <property type="project" value="TreeGrafter"/>
</dbReference>
<dbReference type="RefSeq" id="XP_021757629.1">
    <property type="nucleotide sequence ID" value="XM_021901937.1"/>
</dbReference>
<name>A0A803LWG1_CHEQI</name>
<dbReference type="OrthoDB" id="630188at2759"/>
<sequence length="437" mass="50741">MQWHSKMWALHKHKLSIFKLGVMILATTLALRVFLYHNSSRFPPDSTFFQRITSIQSRSSSSLSELIDGSDSSSSDSGISDQIPIKREKCGDLFNGDWIPNPAGPAYINETCNFIEEHQNCMKNGRPDSEYLYWRWSPKNCELPQFNAMTFLEMMENKTWAFIGDSISRNHVQSLICMLSKVEEAELFYHDEGYKSKGWRFPSYNVTVYVIWSPFLTDATIYEDINGISTQDLELHLDRLDKKWTDLYKNLDYMIFSSGKWFLKPGIYYENETVLGCHKCQKNLTDLSLEFAYRKTLQLVFNFVATSDHKGLIFYRTLTPDHFEGGEWSSGGKCNRTVPFKDGEVEMKYMQKMLRQIELEEFEKAVARASENGVQLRLLDLMKLSLLRPDGHPGPYRQHYPFALDENAQVQYDCLHWCLPGPIDAWNDVIMEMIVNG</sequence>
<organism evidence="9 10">
    <name type="scientific">Chenopodium quinoa</name>
    <name type="common">Quinoa</name>
    <dbReference type="NCBI Taxonomy" id="63459"/>
    <lineage>
        <taxon>Eukaryota</taxon>
        <taxon>Viridiplantae</taxon>
        <taxon>Streptophyta</taxon>
        <taxon>Embryophyta</taxon>
        <taxon>Tracheophyta</taxon>
        <taxon>Spermatophyta</taxon>
        <taxon>Magnoliopsida</taxon>
        <taxon>eudicotyledons</taxon>
        <taxon>Gunneridae</taxon>
        <taxon>Pentapetalae</taxon>
        <taxon>Caryophyllales</taxon>
        <taxon>Chenopodiaceae</taxon>
        <taxon>Chenopodioideae</taxon>
        <taxon>Atripliceae</taxon>
        <taxon>Chenopodium</taxon>
    </lineage>
</organism>
<evidence type="ECO:0000313" key="9">
    <source>
        <dbReference type="EnsemblPlants" id="AUR62019812-RA:cds"/>
    </source>
</evidence>
<dbReference type="GO" id="GO:0016020">
    <property type="term" value="C:membrane"/>
    <property type="evidence" value="ECO:0007669"/>
    <property type="project" value="UniProtKB-SubCell"/>
</dbReference>
<dbReference type="Gramene" id="AUR62019812-RA">
    <property type="protein sequence ID" value="AUR62019812-RA:cds"/>
    <property type="gene ID" value="AUR62019812"/>
</dbReference>
<dbReference type="SMR" id="A0A803LWG1"/>
<comment type="subcellular location">
    <subcellularLocation>
        <location evidence="1">Membrane</location>
        <topology evidence="1">Single-pass membrane protein</topology>
    </subcellularLocation>
</comment>
<dbReference type="PANTHER" id="PTHR32285">
    <property type="entry name" value="PROTEIN TRICHOME BIREFRINGENCE-LIKE 9-RELATED"/>
    <property type="match status" value="1"/>
</dbReference>
<evidence type="ECO:0008006" key="11">
    <source>
        <dbReference type="Google" id="ProtNLM"/>
    </source>
</evidence>
<evidence type="ECO:0000259" key="8">
    <source>
        <dbReference type="Pfam" id="PF14416"/>
    </source>
</evidence>
<dbReference type="Pfam" id="PF13839">
    <property type="entry name" value="PC-Esterase"/>
    <property type="match status" value="1"/>
</dbReference>
<dbReference type="Pfam" id="PF14416">
    <property type="entry name" value="PMR5N"/>
    <property type="match status" value="1"/>
</dbReference>
<reference evidence="9" key="1">
    <citation type="journal article" date="2017" name="Nature">
        <title>The genome of Chenopodium quinoa.</title>
        <authorList>
            <person name="Jarvis D.E."/>
            <person name="Ho Y.S."/>
            <person name="Lightfoot D.J."/>
            <person name="Schmoeckel S.M."/>
            <person name="Li B."/>
            <person name="Borm T.J.A."/>
            <person name="Ohyanagi H."/>
            <person name="Mineta K."/>
            <person name="Michell C.T."/>
            <person name="Saber N."/>
            <person name="Kharbatia N.M."/>
            <person name="Rupper R.R."/>
            <person name="Sharp A.R."/>
            <person name="Dally N."/>
            <person name="Boughton B.A."/>
            <person name="Woo Y.H."/>
            <person name="Gao G."/>
            <person name="Schijlen E.G.W.M."/>
            <person name="Guo X."/>
            <person name="Momin A.A."/>
            <person name="Negrao S."/>
            <person name="Al-Babili S."/>
            <person name="Gehring C."/>
            <person name="Roessner U."/>
            <person name="Jung C."/>
            <person name="Murphy K."/>
            <person name="Arold S.T."/>
            <person name="Gojobori T."/>
            <person name="van der Linden C.G."/>
            <person name="van Loo E.N."/>
            <person name="Jellen E.N."/>
            <person name="Maughan P.J."/>
            <person name="Tester M."/>
        </authorList>
    </citation>
    <scope>NUCLEOTIDE SEQUENCE [LARGE SCALE GENOMIC DNA]</scope>
    <source>
        <strain evidence="9">cv. PI 614886</strain>
    </source>
</reference>
<dbReference type="PANTHER" id="PTHR32285:SF219">
    <property type="entry name" value="PROTEIN TRICHOME BIREFRINGENCE-LIKE 24"/>
    <property type="match status" value="1"/>
</dbReference>
<evidence type="ECO:0000256" key="2">
    <source>
        <dbReference type="ARBA" id="ARBA00007727"/>
    </source>
</evidence>
<dbReference type="Proteomes" id="UP000596660">
    <property type="component" value="Unplaced"/>
</dbReference>
<evidence type="ECO:0000256" key="6">
    <source>
        <dbReference type="ARBA" id="ARBA00023136"/>
    </source>
</evidence>
<dbReference type="AlphaFoldDB" id="A0A803LWG1"/>
<keyword evidence="10" id="KW-1185">Reference proteome</keyword>
<dbReference type="KEGG" id="cqi:110722663"/>
<protein>
    <recommendedName>
        <fullName evidence="11">Trichome birefringence-like N-terminal domain-containing protein</fullName>
    </recommendedName>
</protein>
<evidence type="ECO:0000313" key="10">
    <source>
        <dbReference type="Proteomes" id="UP000596660"/>
    </source>
</evidence>
<evidence type="ECO:0000256" key="1">
    <source>
        <dbReference type="ARBA" id="ARBA00004167"/>
    </source>
</evidence>
<dbReference type="GeneID" id="110722663"/>
<keyword evidence="6" id="KW-0472">Membrane</keyword>
<gene>
    <name evidence="9" type="primary">LOC110722663</name>
</gene>
<feature type="domain" description="Trichome birefringence-like C-terminal" evidence="7">
    <location>
        <begin position="143"/>
        <end position="433"/>
    </location>
</feature>
<dbReference type="InterPro" id="IPR026057">
    <property type="entry name" value="TBL_C"/>
</dbReference>
<keyword evidence="3" id="KW-0812">Transmembrane</keyword>
<evidence type="ECO:0000256" key="4">
    <source>
        <dbReference type="ARBA" id="ARBA00022968"/>
    </source>
</evidence>
<comment type="similarity">
    <text evidence="2">Belongs to the PC-esterase family. TBL subfamily.</text>
</comment>